<dbReference type="InterPro" id="IPR000214">
    <property type="entry name" value="Znf_DNA_glyclase/AP_lyase"/>
</dbReference>
<dbReference type="InterPro" id="IPR015887">
    <property type="entry name" value="DNA_glyclase_Znf_dom_DNA_BS"/>
</dbReference>
<feature type="active site" description="Proton donor" evidence="15">
    <location>
        <position position="3"/>
    </location>
</feature>
<dbReference type="AlphaFoldDB" id="A0A370DB17"/>
<dbReference type="Proteomes" id="UP000254771">
    <property type="component" value="Unassembled WGS sequence"/>
</dbReference>
<evidence type="ECO:0000256" key="15">
    <source>
        <dbReference type="HAMAP-Rule" id="MF_00103"/>
    </source>
</evidence>
<feature type="active site" description="Proton donor; for beta-elimination activity" evidence="15">
    <location>
        <position position="58"/>
    </location>
</feature>
<feature type="binding site" evidence="15">
    <location>
        <position position="91"/>
    </location>
    <ligand>
        <name>DNA</name>
        <dbReference type="ChEBI" id="CHEBI:16991"/>
    </ligand>
</feature>
<evidence type="ECO:0000256" key="6">
    <source>
        <dbReference type="ARBA" id="ARBA00022771"/>
    </source>
</evidence>
<evidence type="ECO:0000313" key="19">
    <source>
        <dbReference type="Proteomes" id="UP000254771"/>
    </source>
</evidence>
<feature type="active site" description="Schiff-base intermediate with DNA" evidence="15">
    <location>
        <position position="2"/>
    </location>
</feature>
<comment type="subunit">
    <text evidence="3 15">Monomer.</text>
</comment>
<protein>
    <recommendedName>
        <fullName evidence="15">Formamidopyrimidine-DNA glycosylase</fullName>
        <shortName evidence="15">Fapy-DNA glycosylase</shortName>
        <ecNumber evidence="15">3.2.2.23</ecNumber>
    </recommendedName>
    <alternativeName>
        <fullName evidence="15">DNA-(apurinic or apyrimidinic site) lyase MutM</fullName>
        <shortName evidence="15">AP lyase MutM</shortName>
        <ecNumber evidence="15">4.2.99.18</ecNumber>
    </alternativeName>
</protein>
<evidence type="ECO:0000256" key="5">
    <source>
        <dbReference type="ARBA" id="ARBA00022763"/>
    </source>
</evidence>
<dbReference type="PROSITE" id="PS51066">
    <property type="entry name" value="ZF_FPG_2"/>
    <property type="match status" value="1"/>
</dbReference>
<dbReference type="FunFam" id="1.10.8.50:FF:000003">
    <property type="entry name" value="Formamidopyrimidine-DNA glycosylase"/>
    <property type="match status" value="1"/>
</dbReference>
<dbReference type="SMART" id="SM00898">
    <property type="entry name" value="Fapy_DNA_glyco"/>
    <property type="match status" value="1"/>
</dbReference>
<name>A0A370DB17_9GAMM</name>
<keyword evidence="4 15" id="KW-0479">Metal-binding</keyword>
<dbReference type="GO" id="GO:0006284">
    <property type="term" value="P:base-excision repair"/>
    <property type="evidence" value="ECO:0007669"/>
    <property type="project" value="InterPro"/>
</dbReference>
<evidence type="ECO:0000256" key="7">
    <source>
        <dbReference type="ARBA" id="ARBA00022801"/>
    </source>
</evidence>
<keyword evidence="6 15" id="KW-0863">Zinc-finger</keyword>
<dbReference type="InterPro" id="IPR020629">
    <property type="entry name" value="FPG_Glyclase"/>
</dbReference>
<dbReference type="InterPro" id="IPR010979">
    <property type="entry name" value="Ribosomal_uS13-like_H2TH"/>
</dbReference>
<keyword evidence="12 15" id="KW-0511">Multifunctional enzyme</keyword>
<comment type="similarity">
    <text evidence="2 15">Belongs to the FPG family.</text>
</comment>
<dbReference type="InterPro" id="IPR035937">
    <property type="entry name" value="FPG_N"/>
</dbReference>
<evidence type="ECO:0000256" key="11">
    <source>
        <dbReference type="ARBA" id="ARBA00023239"/>
    </source>
</evidence>
<dbReference type="InterPro" id="IPR010663">
    <property type="entry name" value="Znf_FPG/IleRS"/>
</dbReference>
<dbReference type="FunFam" id="3.20.190.10:FF:000001">
    <property type="entry name" value="Formamidopyrimidine-DNA glycosylase"/>
    <property type="match status" value="1"/>
</dbReference>
<dbReference type="GO" id="GO:0034039">
    <property type="term" value="F:8-oxo-7,8-dihydroguanine DNA N-glycosylase activity"/>
    <property type="evidence" value="ECO:0007669"/>
    <property type="project" value="TreeGrafter"/>
</dbReference>
<keyword evidence="9 15" id="KW-0238">DNA-binding</keyword>
<dbReference type="EMBL" id="QFXE01000021">
    <property type="protein sequence ID" value="RDH82089.1"/>
    <property type="molecule type" value="Genomic_DNA"/>
</dbReference>
<feature type="active site" description="Proton donor; for delta-elimination activity" evidence="15">
    <location>
        <position position="261"/>
    </location>
</feature>
<comment type="function">
    <text evidence="15">Involved in base excision repair of DNA damaged by oxidation or by mutagenic agents. Acts as DNA glycosylase that recognizes and removes damaged bases. Has a preference for oxidized purines, such as 7,8-dihydro-8-oxoguanine (8-oxoG). Has AP (apurinic/apyrimidinic) lyase activity and introduces nicks in the DNA strand. Cleaves the DNA backbone by beta-delta elimination to generate a single-strand break at the site of the removed base with both 3'- and 5'-phosphates.</text>
</comment>
<evidence type="ECO:0000256" key="14">
    <source>
        <dbReference type="ARBA" id="ARBA00044632"/>
    </source>
</evidence>
<dbReference type="SUPFAM" id="SSF81624">
    <property type="entry name" value="N-terminal domain of MutM-like DNA repair proteins"/>
    <property type="match status" value="1"/>
</dbReference>
<dbReference type="HAMAP" id="MF_00103">
    <property type="entry name" value="Fapy_DNA_glycosyl"/>
    <property type="match status" value="1"/>
</dbReference>
<comment type="cofactor">
    <cofactor evidence="15">
        <name>Zn(2+)</name>
        <dbReference type="ChEBI" id="CHEBI:29105"/>
    </cofactor>
    <text evidence="15">Binds 1 zinc ion per subunit.</text>
</comment>
<keyword evidence="13 15" id="KW-0326">Glycosidase</keyword>
<evidence type="ECO:0000256" key="3">
    <source>
        <dbReference type="ARBA" id="ARBA00011245"/>
    </source>
</evidence>
<accession>A0A370DB17</accession>
<dbReference type="PROSITE" id="PS51068">
    <property type="entry name" value="FPG_CAT"/>
    <property type="match status" value="1"/>
</dbReference>
<feature type="domain" description="Formamidopyrimidine-DNA glycosylase catalytic" evidence="17">
    <location>
        <begin position="2"/>
        <end position="113"/>
    </location>
</feature>
<reference evidence="18 19" key="1">
    <citation type="journal article" date="2018" name="ISME J.">
        <title>Endosymbiont genomes yield clues of tubeworm success.</title>
        <authorList>
            <person name="Li Y."/>
            <person name="Liles M.R."/>
            <person name="Halanych K.M."/>
        </authorList>
    </citation>
    <scope>NUCLEOTIDE SEQUENCE [LARGE SCALE GENOMIC DNA]</scope>
    <source>
        <strain evidence="18">A1462</strain>
    </source>
</reference>
<dbReference type="EC" id="4.2.99.18" evidence="15"/>
<keyword evidence="8 15" id="KW-0862">Zinc</keyword>
<feature type="binding site" evidence="15">
    <location>
        <position position="110"/>
    </location>
    <ligand>
        <name>DNA</name>
        <dbReference type="ChEBI" id="CHEBI:16991"/>
    </ligand>
</feature>
<evidence type="ECO:0000256" key="9">
    <source>
        <dbReference type="ARBA" id="ARBA00023125"/>
    </source>
</evidence>
<evidence type="ECO:0000259" key="16">
    <source>
        <dbReference type="PROSITE" id="PS51066"/>
    </source>
</evidence>
<dbReference type="SUPFAM" id="SSF57716">
    <property type="entry name" value="Glucocorticoid receptor-like (DNA-binding domain)"/>
    <property type="match status" value="1"/>
</dbReference>
<dbReference type="EC" id="3.2.2.23" evidence="15"/>
<dbReference type="Pfam" id="PF01149">
    <property type="entry name" value="Fapy_DNA_glyco"/>
    <property type="match status" value="1"/>
</dbReference>
<dbReference type="SUPFAM" id="SSF46946">
    <property type="entry name" value="S13-like H2TH domain"/>
    <property type="match status" value="1"/>
</dbReference>
<dbReference type="Pfam" id="PF06827">
    <property type="entry name" value="zf-FPG_IleRS"/>
    <property type="match status" value="1"/>
</dbReference>
<proteinExistence type="inferred from homology"/>
<keyword evidence="11 15" id="KW-0456">Lyase</keyword>
<keyword evidence="19" id="KW-1185">Reference proteome</keyword>
<comment type="caution">
    <text evidence="18">The sequence shown here is derived from an EMBL/GenBank/DDBJ whole genome shotgun (WGS) entry which is preliminary data.</text>
</comment>
<dbReference type="InterPro" id="IPR012319">
    <property type="entry name" value="FPG_cat"/>
</dbReference>
<evidence type="ECO:0000256" key="1">
    <source>
        <dbReference type="ARBA" id="ARBA00001668"/>
    </source>
</evidence>
<evidence type="ECO:0000256" key="13">
    <source>
        <dbReference type="ARBA" id="ARBA00023295"/>
    </source>
</evidence>
<evidence type="ECO:0000259" key="17">
    <source>
        <dbReference type="PROSITE" id="PS51068"/>
    </source>
</evidence>
<dbReference type="NCBIfam" id="TIGR00577">
    <property type="entry name" value="fpg"/>
    <property type="match status" value="1"/>
</dbReference>
<keyword evidence="5 15" id="KW-0227">DNA damage</keyword>
<evidence type="ECO:0000256" key="10">
    <source>
        <dbReference type="ARBA" id="ARBA00023204"/>
    </source>
</evidence>
<evidence type="ECO:0000256" key="4">
    <source>
        <dbReference type="ARBA" id="ARBA00022723"/>
    </source>
</evidence>
<feature type="domain" description="FPG-type" evidence="16">
    <location>
        <begin position="237"/>
        <end position="271"/>
    </location>
</feature>
<evidence type="ECO:0000256" key="8">
    <source>
        <dbReference type="ARBA" id="ARBA00022833"/>
    </source>
</evidence>
<evidence type="ECO:0000256" key="12">
    <source>
        <dbReference type="ARBA" id="ARBA00023268"/>
    </source>
</evidence>
<organism evidence="18 19">
    <name type="scientific">endosymbiont of Escarpia spicata</name>
    <dbReference type="NCBI Taxonomy" id="2200908"/>
    <lineage>
        <taxon>Bacteria</taxon>
        <taxon>Pseudomonadati</taxon>
        <taxon>Pseudomonadota</taxon>
        <taxon>Gammaproteobacteria</taxon>
        <taxon>sulfur-oxidizing symbionts</taxon>
    </lineage>
</organism>
<sequence>MPELPEVETTCRGIEPRIKGAVVERVIIRQAKLRWPIPTTLPHDLPGQRLRRVERRAKYLLLQFDQGTLILHLGMSGSLRVLERGSPPQTHDHFEITFDNNRILRLRDPRRFGAVLWTSAPAADHSLLRELGPEPLGPDFDGTHLHQTGSRRRVAVKNLIMNSKVVVGVGNIYASESLFRAGIHPARPANRISQQRYDRLAAEISAVLREAIKAGGTTLRDFQQEDGRPGYFAQALLIYGKTGEPCPNCGKPIKNRTIGQRSSYYCAHCQR</sequence>
<evidence type="ECO:0000256" key="2">
    <source>
        <dbReference type="ARBA" id="ARBA00009409"/>
    </source>
</evidence>
<evidence type="ECO:0000313" key="18">
    <source>
        <dbReference type="EMBL" id="RDH82089.1"/>
    </source>
</evidence>
<dbReference type="GO" id="GO:0003684">
    <property type="term" value="F:damaged DNA binding"/>
    <property type="evidence" value="ECO:0007669"/>
    <property type="project" value="InterPro"/>
</dbReference>
<keyword evidence="7 15" id="KW-0378">Hydrolase</keyword>
<dbReference type="GO" id="GO:0008270">
    <property type="term" value="F:zinc ion binding"/>
    <property type="evidence" value="ECO:0007669"/>
    <property type="project" value="UniProtKB-UniRule"/>
</dbReference>
<dbReference type="PROSITE" id="PS01242">
    <property type="entry name" value="ZF_FPG_1"/>
    <property type="match status" value="1"/>
</dbReference>
<dbReference type="SMART" id="SM01232">
    <property type="entry name" value="H2TH"/>
    <property type="match status" value="1"/>
</dbReference>
<dbReference type="Pfam" id="PF06831">
    <property type="entry name" value="H2TH"/>
    <property type="match status" value="1"/>
</dbReference>
<keyword evidence="10 15" id="KW-0234">DNA repair</keyword>
<dbReference type="PANTHER" id="PTHR22993:SF9">
    <property type="entry name" value="FORMAMIDOPYRIMIDINE-DNA GLYCOSYLASE"/>
    <property type="match status" value="1"/>
</dbReference>
<feature type="binding site" evidence="15">
    <location>
        <position position="152"/>
    </location>
    <ligand>
        <name>DNA</name>
        <dbReference type="ChEBI" id="CHEBI:16991"/>
    </ligand>
</feature>
<comment type="catalytic activity">
    <reaction evidence="1 15">
        <text>Hydrolysis of DNA containing ring-opened 7-methylguanine residues, releasing 2,6-diamino-4-hydroxy-5-(N-methyl)formamidopyrimidine.</text>
        <dbReference type="EC" id="3.2.2.23"/>
    </reaction>
</comment>
<dbReference type="NCBIfam" id="NF002211">
    <property type="entry name" value="PRK01103.1"/>
    <property type="match status" value="1"/>
</dbReference>
<dbReference type="PANTHER" id="PTHR22993">
    <property type="entry name" value="FORMAMIDOPYRIMIDINE-DNA GLYCOSYLASE"/>
    <property type="match status" value="1"/>
</dbReference>
<dbReference type="InterPro" id="IPR015886">
    <property type="entry name" value="H2TH_FPG"/>
</dbReference>
<comment type="catalytic activity">
    <reaction evidence="14 15">
        <text>2'-deoxyribonucleotide-(2'-deoxyribose 5'-phosphate)-2'-deoxyribonucleotide-DNA = a 3'-end 2'-deoxyribonucleotide-(2,3-dehydro-2,3-deoxyribose 5'-phosphate)-DNA + a 5'-end 5'-phospho-2'-deoxyribonucleoside-DNA + H(+)</text>
        <dbReference type="Rhea" id="RHEA:66592"/>
        <dbReference type="Rhea" id="RHEA-COMP:13180"/>
        <dbReference type="Rhea" id="RHEA-COMP:16897"/>
        <dbReference type="Rhea" id="RHEA-COMP:17067"/>
        <dbReference type="ChEBI" id="CHEBI:15378"/>
        <dbReference type="ChEBI" id="CHEBI:136412"/>
        <dbReference type="ChEBI" id="CHEBI:157695"/>
        <dbReference type="ChEBI" id="CHEBI:167181"/>
        <dbReference type="EC" id="4.2.99.18"/>
    </reaction>
</comment>
<gene>
    <name evidence="15" type="primary">mutM</name>
    <name evidence="15" type="synonym">fpg</name>
    <name evidence="18" type="ORF">DIZ78_16840</name>
</gene>
<dbReference type="CDD" id="cd08966">
    <property type="entry name" value="EcFpg-like_N"/>
    <property type="match status" value="1"/>
</dbReference>
<dbReference type="Gene3D" id="3.20.190.10">
    <property type="entry name" value="MutM-like, N-terminal"/>
    <property type="match status" value="1"/>
</dbReference>
<dbReference type="Gene3D" id="1.10.8.50">
    <property type="match status" value="1"/>
</dbReference>
<dbReference type="GO" id="GO:0140078">
    <property type="term" value="F:class I DNA-(apurinic or apyrimidinic site) endonuclease activity"/>
    <property type="evidence" value="ECO:0007669"/>
    <property type="project" value="UniProtKB-EC"/>
</dbReference>